<dbReference type="Pfam" id="PF01401">
    <property type="entry name" value="Peptidase_M2"/>
    <property type="match status" value="1"/>
</dbReference>
<evidence type="ECO:0000256" key="15">
    <source>
        <dbReference type="PIRSR" id="PIRSR601548-3"/>
    </source>
</evidence>
<dbReference type="PROSITE" id="PS52011">
    <property type="entry name" value="PEPTIDASE_M2"/>
    <property type="match status" value="1"/>
</dbReference>
<feature type="domain" description="Ribosomal protein L9" evidence="20">
    <location>
        <begin position="952"/>
        <end position="996"/>
    </location>
</feature>
<evidence type="ECO:0000256" key="16">
    <source>
        <dbReference type="PIRSR" id="PIRSR601548-4"/>
    </source>
</evidence>
<dbReference type="SUPFAM" id="SSF55658">
    <property type="entry name" value="L9 N-domain-like"/>
    <property type="match status" value="1"/>
</dbReference>
<evidence type="ECO:0000256" key="19">
    <source>
        <dbReference type="RuleBase" id="RU361144"/>
    </source>
</evidence>
<comment type="similarity">
    <text evidence="3">Belongs to the bacterial ribosomal protein bL9 family.</text>
</comment>
<feature type="binding site" evidence="15">
    <location>
        <position position="551"/>
    </location>
    <ligand>
        <name>Zn(2+)</name>
        <dbReference type="ChEBI" id="CHEBI:29105"/>
        <label>1</label>
        <note>catalytic</note>
    </ligand>
</feature>
<feature type="active site" description="Proton donor 2" evidence="13">
    <location>
        <position position="685"/>
    </location>
</feature>
<evidence type="ECO:0000256" key="14">
    <source>
        <dbReference type="PIRSR" id="PIRSR601548-2"/>
    </source>
</evidence>
<dbReference type="CDD" id="cd06461">
    <property type="entry name" value="M2_ACE"/>
    <property type="match status" value="1"/>
</dbReference>
<keyword evidence="10" id="KW-0687">Ribonucleoprotein</keyword>
<dbReference type="GO" id="GO:0005840">
    <property type="term" value="C:ribosome"/>
    <property type="evidence" value="ECO:0007669"/>
    <property type="project" value="UniProtKB-KW"/>
</dbReference>
<evidence type="ECO:0000256" key="6">
    <source>
        <dbReference type="ARBA" id="ARBA00022980"/>
    </source>
</evidence>
<comment type="cofactor">
    <cofactor evidence="19">
        <name>Zn(2+)</name>
        <dbReference type="ChEBI" id="CHEBI:29105"/>
    </cofactor>
    <text evidence="19">Binds 1 zinc ion per subunit.</text>
</comment>
<dbReference type="PRINTS" id="PR00791">
    <property type="entry name" value="PEPDIPTASEA"/>
</dbReference>
<dbReference type="VEuPathDB" id="VectorBase:CSON008014"/>
<protein>
    <recommendedName>
        <fullName evidence="19">Angiotensin-converting enzyme</fullName>
        <ecNumber evidence="19">3.4.-.-</ecNumber>
    </recommendedName>
</protein>
<evidence type="ECO:0000259" key="20">
    <source>
        <dbReference type="Pfam" id="PF01281"/>
    </source>
</evidence>
<reference evidence="22" key="2">
    <citation type="submission" date="2018-07" db="EMBL/GenBank/DDBJ databases">
        <authorList>
            <person name="Quirk P.G."/>
            <person name="Krulwich T.A."/>
        </authorList>
    </citation>
    <scope>NUCLEOTIDE SEQUENCE</scope>
</reference>
<sequence length="1136" mass="132265">MIKTFLKSHCGLFRERVDSSPYNIVTITETWLKPEVEDNEIFYLNNWSKPYRDDRITQKGGSEHKDHLKLQDVKILTNIVTQANRDKNEILIFGDANCSKIQWKEAGNERNIHFVLPERPRRIRFKYNFIDNIMRLGLVQICNFTNQNDNVLDLIFTNISNDYNLIRLETALIKNPTPSSSSLGDAIQFLRDFDREAAEMCNRVANSEWRYSTNSTDYNKRKMREQQNLASKFECLSWRRASLFDTTRIPDSNTRRQLGRIVTQGRCGLGDERYKEITQLITTMKDNYNNVKICPYRGQSPNIYSGPYDALRGQSSRESYVTAYTGFCDLRLDPDLNRIMEHSRVEPELRYVWTAFRDKTGPPIRNTFMRYLDLANQAAEKHGFRDAGEQMRSMYEDPDFFFTVQELWAKVLPLYKKLFTFVRKGLVRQYGEGVLRRDGPLPAHLLGNMWGQDWRSLFPIIKGQKETPDITSEMIRQNYTPLKIFQLAEEFFTSMGLPPMPPEFWRNSLLQKPNDAFVQCTASAWDFCNSVDFRIKQCTQVTLQDFINSHHEMTHIHYYMQYSTANKPFVYREGPNPAFHEGIANAIGLCVGGPVHLQRLGILKTPISASTGNSMINIEYLLSVALDKLPFMAFSIALEKWRWYVFEKGPEQMNERYWELKLRYQGVIPPTSRTNAHFDPGSKYHIISDQDYIKYFVATILQFQIFNELCQVSNQKTTSLHTCNFSGSREAGRLLADIMQQGASMSASQLIKLLSRGKTSRLSAEPLLEFFRPLEVWLDTQNQAERVVGWNSNMEDVSLFQDFLRINSGLRFEISLLILITSHFHDRQCIYCFPKSIIIRGIDIIIPIRNPRNAFEKISVDPEDSFLNLNNFKNSTIMIRNALNIVKNQILTQPAMVTACFLPSTRNTFILKRRWEPKLYKKGSKPDKLRGRHYVYDLVEDTSVRPQMNLNLILTSFVDGVGQKGDVVTVKHNFGYNNLLLPGLAVYKTPENMEKYSNKEQNQKEEVKHSSPFAERTVNVLEKLTFNLVMNKDNPWTVEKWHIRASFRKANIYVPEECIELPKEPITGPDMNKEQKDFYVTVTINNLEKARAKFRIHHWSTDPADRLPFVYEHWKMTTEPLFGLEDKTTETKTLDK</sequence>
<keyword evidence="8 16" id="KW-1015">Disulfide bond</keyword>
<comment type="subcellular location">
    <subcellularLocation>
        <location evidence="1">Mitochondrion</location>
    </subcellularLocation>
</comment>
<organism evidence="21">
    <name type="scientific">Culicoides sonorensis</name>
    <name type="common">Biting midge</name>
    <dbReference type="NCBI Taxonomy" id="179676"/>
    <lineage>
        <taxon>Eukaryota</taxon>
        <taxon>Metazoa</taxon>
        <taxon>Ecdysozoa</taxon>
        <taxon>Arthropoda</taxon>
        <taxon>Hexapoda</taxon>
        <taxon>Insecta</taxon>
        <taxon>Pterygota</taxon>
        <taxon>Neoptera</taxon>
        <taxon>Endopterygota</taxon>
        <taxon>Diptera</taxon>
        <taxon>Nematocera</taxon>
        <taxon>Chironomoidea</taxon>
        <taxon>Ceratopogonidae</taxon>
        <taxon>Ceratopogoninae</taxon>
        <taxon>Culicoides</taxon>
        <taxon>Monoculicoides</taxon>
    </lineage>
</organism>
<dbReference type="GO" id="GO:0006508">
    <property type="term" value="P:proteolysis"/>
    <property type="evidence" value="ECO:0007669"/>
    <property type="project" value="UniProtKB-KW"/>
</dbReference>
<keyword evidence="19" id="KW-0645">Protease</keyword>
<evidence type="ECO:0000256" key="2">
    <source>
        <dbReference type="ARBA" id="ARBA00008139"/>
    </source>
</evidence>
<dbReference type="GO" id="GO:1990904">
    <property type="term" value="C:ribonucleoprotein complex"/>
    <property type="evidence" value="ECO:0007669"/>
    <property type="project" value="UniProtKB-KW"/>
</dbReference>
<dbReference type="GO" id="GO:0005886">
    <property type="term" value="C:plasma membrane"/>
    <property type="evidence" value="ECO:0007669"/>
    <property type="project" value="TreeGrafter"/>
</dbReference>
<feature type="binding site" evidence="14">
    <location>
        <position position="395"/>
    </location>
    <ligand>
        <name>chloride</name>
        <dbReference type="ChEBI" id="CHEBI:17996"/>
        <label>1</label>
    </ligand>
</feature>
<keyword evidence="9 12" id="KW-0325">Glycoprotein</keyword>
<comment type="caution">
    <text evidence="18">Lacks conserved residue(s) required for the propagation of feature annotation.</text>
</comment>
<evidence type="ECO:0000256" key="3">
    <source>
        <dbReference type="ARBA" id="ARBA00010605"/>
    </source>
</evidence>
<dbReference type="GO" id="GO:0005739">
    <property type="term" value="C:mitochondrion"/>
    <property type="evidence" value="ECO:0007669"/>
    <property type="project" value="UniProtKB-SubCell"/>
</dbReference>
<evidence type="ECO:0000256" key="7">
    <source>
        <dbReference type="ARBA" id="ARBA00023128"/>
    </source>
</evidence>
<feature type="glycosylation site" description="N-linked (GlcNAc...) asparagine" evidence="12">
    <location>
        <position position="214"/>
    </location>
</feature>
<feature type="binding site" evidence="15">
    <location>
        <position position="555"/>
    </location>
    <ligand>
        <name>Zn(2+)</name>
        <dbReference type="ChEBI" id="CHEBI:29105"/>
        <label>1</label>
        <note>catalytic</note>
    </ligand>
</feature>
<keyword evidence="19" id="KW-0121">Carboxypeptidase</keyword>
<evidence type="ECO:0000256" key="12">
    <source>
        <dbReference type="PIRSR" id="PIRSR601548-10"/>
    </source>
</evidence>
<keyword evidence="7" id="KW-0496">Mitochondrion</keyword>
<reference evidence="21" key="1">
    <citation type="submission" date="2018-04" db="EMBL/GenBank/DDBJ databases">
        <authorList>
            <person name="Go L.Y."/>
            <person name="Mitchell J.A."/>
        </authorList>
    </citation>
    <scope>NUCLEOTIDE SEQUENCE</scope>
    <source>
        <tissue evidence="21">Whole organism</tissue>
    </source>
</reference>
<dbReference type="PANTHER" id="PTHR10514">
    <property type="entry name" value="ANGIOTENSIN-CONVERTING ENZYME"/>
    <property type="match status" value="1"/>
</dbReference>
<evidence type="ECO:0000256" key="4">
    <source>
        <dbReference type="ARBA" id="ARBA00022729"/>
    </source>
</evidence>
<keyword evidence="6" id="KW-0689">Ribosomal protein</keyword>
<keyword evidence="19" id="KW-0378">Hydrolase</keyword>
<feature type="binding site" evidence="17">
    <location>
        <position position="581"/>
    </location>
    <ligand>
        <name>Zn(2+)</name>
        <dbReference type="ChEBI" id="CHEBI:29105"/>
        <label>2</label>
        <note>catalytic</note>
    </ligand>
</feature>
<accession>A0A336KCL5</accession>
<dbReference type="SUPFAM" id="SSF55486">
    <property type="entry name" value="Metalloproteases ('zincins'), catalytic domain"/>
    <property type="match status" value="1"/>
</dbReference>
<dbReference type="InterPro" id="IPR020070">
    <property type="entry name" value="Ribosomal_bL9_N"/>
</dbReference>
<keyword evidence="4" id="KW-0732">Signal</keyword>
<dbReference type="EMBL" id="UFQS01000301">
    <property type="protein sequence ID" value="SSX02634.1"/>
    <property type="molecule type" value="Genomic_DNA"/>
</dbReference>
<evidence type="ECO:0000256" key="17">
    <source>
        <dbReference type="PIRSR" id="PIRSR601548-8"/>
    </source>
</evidence>
<dbReference type="AlphaFoldDB" id="A0A336KCL5"/>
<comment type="similarity">
    <text evidence="2 18 19">Belongs to the peptidase M2 family.</text>
</comment>
<dbReference type="GO" id="GO:0046872">
    <property type="term" value="F:metal ion binding"/>
    <property type="evidence" value="ECO:0007669"/>
    <property type="project" value="UniProtKB-KW"/>
</dbReference>
<evidence type="ECO:0000256" key="11">
    <source>
        <dbReference type="PIRSR" id="PIRSR601548-1"/>
    </source>
</evidence>
<evidence type="ECO:0000256" key="1">
    <source>
        <dbReference type="ARBA" id="ARBA00004173"/>
    </source>
</evidence>
<feature type="binding site" evidence="17">
    <location>
        <position position="551"/>
    </location>
    <ligand>
        <name>Zn(2+)</name>
        <dbReference type="ChEBI" id="CHEBI:29105"/>
        <label>2</label>
        <note>catalytic</note>
    </ligand>
</feature>
<dbReference type="InterPro" id="IPR009027">
    <property type="entry name" value="Ribosomal_bL9/RNase_H1_N"/>
</dbReference>
<keyword evidence="15 19" id="KW-0862">Zinc</keyword>
<evidence type="ECO:0000256" key="10">
    <source>
        <dbReference type="ARBA" id="ARBA00023274"/>
    </source>
</evidence>
<dbReference type="EMBL" id="UFQT01000301">
    <property type="protein sequence ID" value="SSX23008.1"/>
    <property type="molecule type" value="Genomic_DNA"/>
</dbReference>
<evidence type="ECO:0000256" key="8">
    <source>
        <dbReference type="ARBA" id="ARBA00023157"/>
    </source>
</evidence>
<dbReference type="Gene3D" id="3.40.5.10">
    <property type="entry name" value="Ribosomal protein L9, N-terminal domain"/>
    <property type="match status" value="1"/>
</dbReference>
<dbReference type="GO" id="GO:0008241">
    <property type="term" value="F:peptidyl-dipeptidase activity"/>
    <property type="evidence" value="ECO:0007669"/>
    <property type="project" value="InterPro"/>
</dbReference>
<evidence type="ECO:0000313" key="22">
    <source>
        <dbReference type="EMBL" id="SSX23008.1"/>
    </source>
</evidence>
<keyword evidence="5" id="KW-0809">Transit peptide</keyword>
<dbReference type="GO" id="GO:0008237">
    <property type="term" value="F:metallopeptidase activity"/>
    <property type="evidence" value="ECO:0007669"/>
    <property type="project" value="UniProtKB-KW"/>
</dbReference>
<evidence type="ECO:0000256" key="13">
    <source>
        <dbReference type="PIRSR" id="PIRSR601548-11"/>
    </source>
</evidence>
<feature type="active site" description="Proton acceptor 2" evidence="13">
    <location>
        <position position="552"/>
    </location>
</feature>
<feature type="active site" description="Proton donor 1" evidence="11">
    <location>
        <position position="685"/>
    </location>
</feature>
<name>A0A336KCL5_CULSO</name>
<dbReference type="InterPro" id="IPR001548">
    <property type="entry name" value="Peptidase_M2"/>
</dbReference>
<feature type="disulfide bond" evidence="16 18">
    <location>
        <begin position="520"/>
        <end position="538"/>
    </location>
</feature>
<dbReference type="GO" id="GO:0004180">
    <property type="term" value="F:carboxypeptidase activity"/>
    <property type="evidence" value="ECO:0007669"/>
    <property type="project" value="UniProtKB-KW"/>
</dbReference>
<dbReference type="EC" id="3.4.-.-" evidence="19"/>
<feature type="disulfide bond" evidence="16">
    <location>
        <begin position="294"/>
        <end position="328"/>
    </location>
</feature>
<evidence type="ECO:0000313" key="21">
    <source>
        <dbReference type="EMBL" id="SSX02634.1"/>
    </source>
</evidence>
<dbReference type="PANTHER" id="PTHR10514:SF45">
    <property type="entry name" value="ANGIOTENSIN-CONVERTING ENZYME"/>
    <property type="match status" value="1"/>
</dbReference>
<feature type="binding site" evidence="15">
    <location>
        <position position="581"/>
    </location>
    <ligand>
        <name>Zn(2+)</name>
        <dbReference type="ChEBI" id="CHEBI:29105"/>
        <label>1</label>
        <note>catalytic</note>
    </ligand>
</feature>
<feature type="active site" description="Proton acceptor 1" evidence="11">
    <location>
        <position position="552"/>
    </location>
</feature>
<dbReference type="Pfam" id="PF01281">
    <property type="entry name" value="Ribosomal_L9_N"/>
    <property type="match status" value="1"/>
</dbReference>
<gene>
    <name evidence="21" type="primary">CSON008014</name>
</gene>
<feature type="disulfide bond" evidence="16">
    <location>
        <begin position="710"/>
        <end position="723"/>
    </location>
</feature>
<proteinExistence type="inferred from homology"/>
<evidence type="ECO:0000256" key="5">
    <source>
        <dbReference type="ARBA" id="ARBA00022946"/>
    </source>
</evidence>
<dbReference type="InterPro" id="IPR036935">
    <property type="entry name" value="Ribosomal_bL9_N_sf"/>
</dbReference>
<dbReference type="FunFam" id="3.40.5.10:FF:000005">
    <property type="entry name" value="39S ribosomal protein L9, mitochondrial"/>
    <property type="match status" value="1"/>
</dbReference>
<evidence type="ECO:0000256" key="18">
    <source>
        <dbReference type="PROSITE-ProRule" id="PRU01355"/>
    </source>
</evidence>
<evidence type="ECO:0000256" key="9">
    <source>
        <dbReference type="ARBA" id="ARBA00023180"/>
    </source>
</evidence>
<keyword evidence="19" id="KW-0482">Metalloprotease</keyword>
<feature type="binding site" evidence="17">
    <location>
        <position position="555"/>
    </location>
    <ligand>
        <name>Zn(2+)</name>
        <dbReference type="ChEBI" id="CHEBI:29105"/>
        <label>2</label>
        <note>catalytic</note>
    </ligand>
</feature>
<keyword evidence="15 19" id="KW-0479">Metal-binding</keyword>